<comment type="caution">
    <text evidence="2">The sequence shown here is derived from an EMBL/GenBank/DDBJ whole genome shotgun (WGS) entry which is preliminary data.</text>
</comment>
<feature type="compositionally biased region" description="Polar residues" evidence="1">
    <location>
        <begin position="161"/>
        <end position="171"/>
    </location>
</feature>
<dbReference type="Proteomes" id="UP000275267">
    <property type="component" value="Unassembled WGS sequence"/>
</dbReference>
<keyword evidence="3" id="KW-1185">Reference proteome</keyword>
<evidence type="ECO:0000313" key="3">
    <source>
        <dbReference type="Proteomes" id="UP000275267"/>
    </source>
</evidence>
<proteinExistence type="predicted"/>
<sequence length="220" mass="23384">MAQTTRAQLVAADSRVAALESQVQALLGAAATATEVVNARGDTIATRLQDIPNRVQEVAGHGVHHGAAVALAMVQSLSGNDLWTLHPIFLEGEAREEFEDLVDDLGVASGVSGERTSSRRSSTSSAQCTRSQSTRRTSSRRSSTSSAQCTRSQSTRCTSSLPSVGPSSQIPLDNEEKDKDKEDEGNDKFGRTGFQHPTNVINVIFGGDKGILSKCTQNLI</sequence>
<feature type="compositionally biased region" description="Basic and acidic residues" evidence="1">
    <location>
        <begin position="174"/>
        <end position="190"/>
    </location>
</feature>
<dbReference type="EMBL" id="PQIB02000007">
    <property type="protein sequence ID" value="RLN07456.1"/>
    <property type="molecule type" value="Genomic_DNA"/>
</dbReference>
<dbReference type="AlphaFoldDB" id="A0A3L6RNM0"/>
<organism evidence="2 3">
    <name type="scientific">Panicum miliaceum</name>
    <name type="common">Proso millet</name>
    <name type="synonym">Broomcorn millet</name>
    <dbReference type="NCBI Taxonomy" id="4540"/>
    <lineage>
        <taxon>Eukaryota</taxon>
        <taxon>Viridiplantae</taxon>
        <taxon>Streptophyta</taxon>
        <taxon>Embryophyta</taxon>
        <taxon>Tracheophyta</taxon>
        <taxon>Spermatophyta</taxon>
        <taxon>Magnoliopsida</taxon>
        <taxon>Liliopsida</taxon>
        <taxon>Poales</taxon>
        <taxon>Poaceae</taxon>
        <taxon>PACMAD clade</taxon>
        <taxon>Panicoideae</taxon>
        <taxon>Panicodae</taxon>
        <taxon>Paniceae</taxon>
        <taxon>Panicinae</taxon>
        <taxon>Panicum</taxon>
        <taxon>Panicum sect. Panicum</taxon>
    </lineage>
</organism>
<evidence type="ECO:0000313" key="2">
    <source>
        <dbReference type="EMBL" id="RLN07456.1"/>
    </source>
</evidence>
<accession>A0A3L6RNM0</accession>
<protein>
    <submittedName>
        <fullName evidence="2">Uncharacterized protein</fullName>
    </submittedName>
</protein>
<name>A0A3L6RNM0_PANMI</name>
<evidence type="ECO:0000256" key="1">
    <source>
        <dbReference type="SAM" id="MobiDB-lite"/>
    </source>
</evidence>
<feature type="compositionally biased region" description="Low complexity" evidence="1">
    <location>
        <begin position="119"/>
        <end position="160"/>
    </location>
</feature>
<gene>
    <name evidence="2" type="ORF">C2845_PM11G04390</name>
</gene>
<reference evidence="3" key="1">
    <citation type="journal article" date="2019" name="Nat. Commun.">
        <title>The genome of broomcorn millet.</title>
        <authorList>
            <person name="Zou C."/>
            <person name="Miki D."/>
            <person name="Li D."/>
            <person name="Tang Q."/>
            <person name="Xiao L."/>
            <person name="Rajput S."/>
            <person name="Deng P."/>
            <person name="Jia W."/>
            <person name="Huang R."/>
            <person name="Zhang M."/>
            <person name="Sun Y."/>
            <person name="Hu J."/>
            <person name="Fu X."/>
            <person name="Schnable P.S."/>
            <person name="Li F."/>
            <person name="Zhang H."/>
            <person name="Feng B."/>
            <person name="Zhu X."/>
            <person name="Liu R."/>
            <person name="Schnable J.C."/>
            <person name="Zhu J.-K."/>
            <person name="Zhang H."/>
        </authorList>
    </citation>
    <scope>NUCLEOTIDE SEQUENCE [LARGE SCALE GENOMIC DNA]</scope>
</reference>
<feature type="region of interest" description="Disordered" evidence="1">
    <location>
        <begin position="109"/>
        <end position="195"/>
    </location>
</feature>